<evidence type="ECO:0000313" key="2">
    <source>
        <dbReference type="EMBL" id="QJE94322.1"/>
    </source>
</evidence>
<sequence length="481" mass="52920">MKTISSLLLTFAAASLCPAQEENPFLKETARKAPLADAGASFLTLEEHILVPSDLLDAWLEEHSVEKGAEQLRAAAQEWIAADKAVLDHSALSAGIVGSEFTNSTTIEQIYATEYEPAKERDEWQQATSFETRNLGYTLQGDAIREQGQLVVRAETDTVRMLPHGSYDILAEATREPSDIFIPRFRSIRNSQTIPRDKPDAGDPFGPGNSGRKKTFPSYAAGKVHLVLRADDDVPEPMAKVPKGNVPEYDMPLQLAPDRPVRLVFFRGEPVGDTPAGDKPLADSFQLSMRIIQVDQLQLVAWLQQHDLGTAAKELNPAVESWLQDGSAQVIRALSGEARKGVSSDIEDIKPLEYPSEYKIGKRSPASDGKPSQLEFAVPASFERRNVGTGFYSELTTDGNGPLIRLMLNRVIHGCNTVHNRILRDGRWEPNITFPRFSSNSWHTVLRPGQGEWTLVGSGGAFADDGDVDPDHTVLAFIKLN</sequence>
<dbReference type="AlphaFoldDB" id="A0A858RC75"/>
<reference evidence="2 3" key="1">
    <citation type="submission" date="2020-04" db="EMBL/GenBank/DDBJ databases">
        <title>Luteolibacter sp. G-1-1-1 isolated from soil.</title>
        <authorList>
            <person name="Dahal R.H."/>
        </authorList>
    </citation>
    <scope>NUCLEOTIDE SEQUENCE [LARGE SCALE GENOMIC DNA]</scope>
    <source>
        <strain evidence="2 3">G-1-1-1</strain>
    </source>
</reference>
<dbReference type="KEGG" id="luo:HHL09_00480"/>
<accession>A0A858RC75</accession>
<name>A0A858RC75_9BACT</name>
<dbReference type="Proteomes" id="UP000501812">
    <property type="component" value="Chromosome"/>
</dbReference>
<keyword evidence="3" id="KW-1185">Reference proteome</keyword>
<dbReference type="RefSeq" id="WP_169452543.1">
    <property type="nucleotide sequence ID" value="NZ_CP051774.1"/>
</dbReference>
<protein>
    <submittedName>
        <fullName evidence="2">Uncharacterized protein</fullName>
    </submittedName>
</protein>
<evidence type="ECO:0000313" key="3">
    <source>
        <dbReference type="Proteomes" id="UP000501812"/>
    </source>
</evidence>
<organism evidence="2 3">
    <name type="scientific">Luteolibacter luteus</name>
    <dbReference type="NCBI Taxonomy" id="2728835"/>
    <lineage>
        <taxon>Bacteria</taxon>
        <taxon>Pseudomonadati</taxon>
        <taxon>Verrucomicrobiota</taxon>
        <taxon>Verrucomicrobiia</taxon>
        <taxon>Verrucomicrobiales</taxon>
        <taxon>Verrucomicrobiaceae</taxon>
        <taxon>Luteolibacter</taxon>
    </lineage>
</organism>
<evidence type="ECO:0000256" key="1">
    <source>
        <dbReference type="SAM" id="MobiDB-lite"/>
    </source>
</evidence>
<gene>
    <name evidence="2" type="ORF">HHL09_00480</name>
</gene>
<dbReference type="EMBL" id="CP051774">
    <property type="protein sequence ID" value="QJE94322.1"/>
    <property type="molecule type" value="Genomic_DNA"/>
</dbReference>
<feature type="region of interest" description="Disordered" evidence="1">
    <location>
        <begin position="192"/>
        <end position="216"/>
    </location>
</feature>
<proteinExistence type="predicted"/>